<evidence type="ECO:0000313" key="2">
    <source>
        <dbReference type="EMBL" id="KAF9596085.1"/>
    </source>
</evidence>
<protein>
    <recommendedName>
        <fullName evidence="4">F-box domain-containing protein</fullName>
    </recommendedName>
</protein>
<dbReference type="SUPFAM" id="SSF81383">
    <property type="entry name" value="F-box domain"/>
    <property type="match status" value="1"/>
</dbReference>
<feature type="compositionally biased region" description="Basic residues" evidence="1">
    <location>
        <begin position="12"/>
        <end position="22"/>
    </location>
</feature>
<evidence type="ECO:0000313" key="3">
    <source>
        <dbReference type="Proteomes" id="UP000631114"/>
    </source>
</evidence>
<dbReference type="InterPro" id="IPR036047">
    <property type="entry name" value="F-box-like_dom_sf"/>
</dbReference>
<organism evidence="2 3">
    <name type="scientific">Coptis chinensis</name>
    <dbReference type="NCBI Taxonomy" id="261450"/>
    <lineage>
        <taxon>Eukaryota</taxon>
        <taxon>Viridiplantae</taxon>
        <taxon>Streptophyta</taxon>
        <taxon>Embryophyta</taxon>
        <taxon>Tracheophyta</taxon>
        <taxon>Spermatophyta</taxon>
        <taxon>Magnoliopsida</taxon>
        <taxon>Ranunculales</taxon>
        <taxon>Ranunculaceae</taxon>
        <taxon>Coptidoideae</taxon>
        <taxon>Coptis</taxon>
    </lineage>
</organism>
<feature type="region of interest" description="Disordered" evidence="1">
    <location>
        <begin position="1"/>
        <end position="62"/>
    </location>
</feature>
<dbReference type="Proteomes" id="UP000631114">
    <property type="component" value="Unassembled WGS sequence"/>
</dbReference>
<evidence type="ECO:0000256" key="1">
    <source>
        <dbReference type="SAM" id="MobiDB-lite"/>
    </source>
</evidence>
<name>A0A835HBN2_9MAGN</name>
<accession>A0A835HBN2</accession>
<gene>
    <name evidence="2" type="ORF">IFM89_007138</name>
</gene>
<proteinExistence type="predicted"/>
<comment type="caution">
    <text evidence="2">The sequence shown here is derived from an EMBL/GenBank/DDBJ whole genome shotgun (WGS) entry which is preliminary data.</text>
</comment>
<dbReference type="EMBL" id="JADFTS010000007">
    <property type="protein sequence ID" value="KAF9596085.1"/>
    <property type="molecule type" value="Genomic_DNA"/>
</dbReference>
<reference evidence="2 3" key="1">
    <citation type="submission" date="2020-10" db="EMBL/GenBank/DDBJ databases">
        <title>The Coptis chinensis genome and diversification of protoberbering-type alkaloids.</title>
        <authorList>
            <person name="Wang B."/>
            <person name="Shu S."/>
            <person name="Song C."/>
            <person name="Liu Y."/>
        </authorList>
    </citation>
    <scope>NUCLEOTIDE SEQUENCE [LARGE SCALE GENOMIC DNA]</scope>
    <source>
        <strain evidence="2">HL-2020</strain>
        <tissue evidence="2">Leaf</tissue>
    </source>
</reference>
<feature type="compositionally biased region" description="Basic and acidic residues" evidence="1">
    <location>
        <begin position="37"/>
        <end position="62"/>
    </location>
</feature>
<sequence length="202" mass="23090">MGNGVPAITRNKAPKRQRRNQLVRKAQAIKRNSAPEPRCRTRDDQDQEAQRRNRDEQRTGTRDWARLPEGLVDAISNRLPVVSAISKGFVCESWRRMVVEQVPPTHKRGLLRLMLCGENNSVNRTCLSVLENRIMELNIPEALGRSCGGSIQDWLIVVKKAWYRLYIFGFQDFKFGAKRLSSYVVDQSFLTTLSSAMDVSIL</sequence>
<dbReference type="AlphaFoldDB" id="A0A835HBN2"/>
<evidence type="ECO:0008006" key="4">
    <source>
        <dbReference type="Google" id="ProtNLM"/>
    </source>
</evidence>
<keyword evidence="3" id="KW-1185">Reference proteome</keyword>
<dbReference type="OrthoDB" id="642536at2759"/>